<dbReference type="AlphaFoldDB" id="A0AAW5SJJ2"/>
<dbReference type="EMBL" id="BCTA01000013">
    <property type="protein sequence ID" value="GAT07667.1"/>
    <property type="molecule type" value="Genomic_DNA"/>
</dbReference>
<evidence type="ECO:0000313" key="3">
    <source>
        <dbReference type="Proteomes" id="UP000069773"/>
    </source>
</evidence>
<evidence type="ECO:0000313" key="4">
    <source>
        <dbReference type="Proteomes" id="UP001207528"/>
    </source>
</evidence>
<dbReference type="Proteomes" id="UP000069773">
    <property type="component" value="Unassembled WGS sequence"/>
</dbReference>
<reference evidence="1 3" key="1">
    <citation type="journal article" date="2016" name="Genome Announc.">
        <title>Draft Genome Sequences of Five Rapidly Growing Mycobacterium Species, M. thermoresistibile, M. fortuitum subsp. acetamidolyticum, M. canariasense, M. brisbanense, and M. novocastrense.</title>
        <authorList>
            <person name="Katahira K."/>
            <person name="Ogura Y."/>
            <person name="Gotoh Y."/>
            <person name="Hayashi T."/>
        </authorList>
    </citation>
    <scope>NUCLEOTIDE SEQUENCE [LARGE SCALE GENOMIC DNA]</scope>
    <source>
        <strain evidence="1 3">JCM18114</strain>
    </source>
</reference>
<gene>
    <name evidence="2" type="ORF">H7I77_10040</name>
    <name evidence="1" type="ORF">RMCN_0800</name>
</gene>
<organism evidence="2 4">
    <name type="scientific">Mycolicibacterium novocastrense</name>
    <name type="common">Mycobacterium novocastrense</name>
    <dbReference type="NCBI Taxonomy" id="59813"/>
    <lineage>
        <taxon>Bacteria</taxon>
        <taxon>Bacillati</taxon>
        <taxon>Actinomycetota</taxon>
        <taxon>Actinomycetes</taxon>
        <taxon>Mycobacteriales</taxon>
        <taxon>Mycobacteriaceae</taxon>
        <taxon>Mycolicibacterium</taxon>
    </lineage>
</organism>
<evidence type="ECO:0000313" key="1">
    <source>
        <dbReference type="EMBL" id="GAT07667.1"/>
    </source>
</evidence>
<proteinExistence type="predicted"/>
<comment type="caution">
    <text evidence="2">The sequence shown here is derived from an EMBL/GenBank/DDBJ whole genome shotgun (WGS) entry which is preliminary data.</text>
</comment>
<name>A0AAW5SJJ2_MYCNV</name>
<dbReference type="EMBL" id="JACKTI010000029">
    <property type="protein sequence ID" value="MCV7023686.1"/>
    <property type="molecule type" value="Genomic_DNA"/>
</dbReference>
<reference evidence="2" key="2">
    <citation type="submission" date="2020-07" db="EMBL/GenBank/DDBJ databases">
        <authorList>
            <person name="Pettersson B.M.F."/>
            <person name="Behra P.R.K."/>
            <person name="Ramesh M."/>
            <person name="Das S."/>
            <person name="Dasgupta S."/>
            <person name="Kirsebom L.A."/>
        </authorList>
    </citation>
    <scope>NUCLEOTIDE SEQUENCE</scope>
    <source>
        <strain evidence="2">DSM 44203</strain>
    </source>
</reference>
<accession>A0AAW5SJJ2</accession>
<reference evidence="2" key="3">
    <citation type="journal article" date="2022" name="BMC Genomics">
        <title>Comparative genome analysis of mycobacteria focusing on tRNA and non-coding RNA.</title>
        <authorList>
            <person name="Behra P.R.K."/>
            <person name="Pettersson B.M.F."/>
            <person name="Ramesh M."/>
            <person name="Das S."/>
            <person name="Dasgupta S."/>
            <person name="Kirsebom L.A."/>
        </authorList>
    </citation>
    <scope>NUCLEOTIDE SEQUENCE</scope>
    <source>
        <strain evidence="2">DSM 44203</strain>
    </source>
</reference>
<dbReference type="RefSeq" id="WP_067387467.1">
    <property type="nucleotide sequence ID" value="NZ_BCTA01000013.1"/>
</dbReference>
<protein>
    <submittedName>
        <fullName evidence="2">Uncharacterized protein</fullName>
    </submittedName>
</protein>
<evidence type="ECO:0000313" key="2">
    <source>
        <dbReference type="EMBL" id="MCV7023686.1"/>
    </source>
</evidence>
<sequence length="114" mass="12913">MKLTERAAEVTRLHGEWFDCDGDEIDHEDARDRLINAALELARHVTEGIPSVLEGVTALRADFARLHVFDDEDDEPTVSGYRYHDEHNADVREDIEHSADALACRIDEWIGAAE</sequence>
<dbReference type="Proteomes" id="UP001207528">
    <property type="component" value="Unassembled WGS sequence"/>
</dbReference>
<keyword evidence="3" id="KW-1185">Reference proteome</keyword>